<dbReference type="HOGENOM" id="CLU_467607_0_0_6"/>
<evidence type="ECO:0000313" key="1">
    <source>
        <dbReference type="EMBL" id="CAQ44930.1"/>
    </source>
</evidence>
<sequence>MQWGRATCRGIEARGFDHEGTNMRRTVLALLLVCGVADAQEFVSSERTYDERLRGARVAALGDDLFGDSLNRKDGTLQFSQTDVVVPTSSGMRVAFTRTTPKQKQGLDRAAAPLGASWEIDAPYMMGSYDQRRGWNAAGGGRCSGSNLSPTEWVGPSPDFNTRVIPKHTYWSGIFINLPAVGYESLLLKEAGASLPQDGATYIGTSASQWRVSCLPAIRNGTGEGFVVRTTDGTRYFFDWMAVRDQHDVLANEYYRDGNGNGTSQPYLLVPVVDVFLYATRVEDRHGNWVSYSYDGANPTRLLAIISNDGARIDIDYDAQGKIGAVRAGDRTWRYNYVDSYWGRTLNEVVLPDQSRWTFSTDRHVGAMPWTMVPPVLNPGFYMNSCAQNATGFRSEDAGDPAFNDVITMRHPSGAQGVFSLRQLIHGSDNTPGSCGIIGTSSSNFGFGSFGIPNAYMAKSLVSKTLSGPGIQPASWTYTYSPHWSFTGGCTSNCVSTTWENRPDGVQAEYVFGNDYTANIGDLQIERLRRAGLVVQETRYVKAAASGPYPARYGTQLAPRGNPLTTQIRPMQDTQLRRDGMLHRRYVDAFDGLARPVRIVESSTAGP</sequence>
<dbReference type="KEGG" id="sml:Smlt1386"/>
<proteinExistence type="predicted"/>
<dbReference type="eggNOG" id="COG3209">
    <property type="taxonomic scope" value="Bacteria"/>
</dbReference>
<dbReference type="AlphaFoldDB" id="B2FUC4"/>
<reference evidence="1 2" key="1">
    <citation type="journal article" date="2008" name="Genome Biol.">
        <title>The complete genome, comparative and functional analysis of Stenotrophomonas maltophilia reveals an organism heavily shielded by drug resistance determinants.</title>
        <authorList>
            <person name="Crossman L.C."/>
            <person name="Gould V.C."/>
            <person name="Dow J.M."/>
            <person name="Vernikos G.S."/>
            <person name="Okazaki A."/>
            <person name="Sebaihia M."/>
            <person name="Saunders D."/>
            <person name="Arrowsmith C."/>
            <person name="Carver T."/>
            <person name="Peters N."/>
            <person name="Adlem E."/>
            <person name="Kerhornou A."/>
            <person name="Lord A."/>
            <person name="Murphy L."/>
            <person name="Seeger K."/>
            <person name="Squares R."/>
            <person name="Rutter S."/>
            <person name="Quail M.A."/>
            <person name="Rajandream M.A."/>
            <person name="Harris D."/>
            <person name="Churcher C."/>
            <person name="Bentley S.D."/>
            <person name="Parkhill J."/>
            <person name="Thomson N.R."/>
            <person name="Avison M.B."/>
        </authorList>
    </citation>
    <scope>NUCLEOTIDE SEQUENCE [LARGE SCALE GENOMIC DNA]</scope>
    <source>
        <strain evidence="1 2">K279a</strain>
    </source>
</reference>
<name>B2FUC4_STRMK</name>
<dbReference type="Proteomes" id="UP000008840">
    <property type="component" value="Chromosome"/>
</dbReference>
<gene>
    <name evidence="1" type="ordered locus">Smlt1386</name>
</gene>
<evidence type="ECO:0000313" key="2">
    <source>
        <dbReference type="Proteomes" id="UP000008840"/>
    </source>
</evidence>
<dbReference type="EMBL" id="AM743169">
    <property type="protein sequence ID" value="CAQ44930.1"/>
    <property type="molecule type" value="Genomic_DNA"/>
</dbReference>
<evidence type="ECO:0008006" key="3">
    <source>
        <dbReference type="Google" id="ProtNLM"/>
    </source>
</evidence>
<dbReference type="EnsemblBacteria" id="CAQ44930">
    <property type="protein sequence ID" value="CAQ44930"/>
    <property type="gene ID" value="Smlt1386"/>
</dbReference>
<protein>
    <recommendedName>
        <fullName evidence="3">Wall associated protein</fullName>
    </recommendedName>
</protein>
<keyword evidence="2" id="KW-1185">Reference proteome</keyword>
<accession>B2FUC4</accession>
<organism evidence="1 2">
    <name type="scientific">Stenotrophomonas maltophilia (strain K279a)</name>
    <dbReference type="NCBI Taxonomy" id="522373"/>
    <lineage>
        <taxon>Bacteria</taxon>
        <taxon>Pseudomonadati</taxon>
        <taxon>Pseudomonadota</taxon>
        <taxon>Gammaproteobacteria</taxon>
        <taxon>Lysobacterales</taxon>
        <taxon>Lysobacteraceae</taxon>
        <taxon>Stenotrophomonas</taxon>
        <taxon>Stenotrophomonas maltophilia group</taxon>
    </lineage>
</organism>